<feature type="transmembrane region" description="Helical" evidence="1">
    <location>
        <begin position="78"/>
        <end position="100"/>
    </location>
</feature>
<dbReference type="RefSeq" id="WP_173074910.1">
    <property type="nucleotide sequence ID" value="NZ_CP041345.1"/>
</dbReference>
<feature type="transmembrane region" description="Helical" evidence="1">
    <location>
        <begin position="39"/>
        <end position="57"/>
    </location>
</feature>
<dbReference type="Pfam" id="PF13858">
    <property type="entry name" value="DUF4199"/>
    <property type="match status" value="1"/>
</dbReference>
<evidence type="ECO:0000313" key="2">
    <source>
        <dbReference type="EMBL" id="QKG80311.1"/>
    </source>
</evidence>
<keyword evidence="3" id="KW-1185">Reference proteome</keyword>
<evidence type="ECO:0000313" key="3">
    <source>
        <dbReference type="Proteomes" id="UP000500961"/>
    </source>
</evidence>
<dbReference type="InterPro" id="IPR025250">
    <property type="entry name" value="DUF4199"/>
</dbReference>
<evidence type="ECO:0000256" key="1">
    <source>
        <dbReference type="SAM" id="Phobius"/>
    </source>
</evidence>
<sequence>MKKIRIEFKWAVIFTLVALLWMLLEKLSGLHGKYIDYHMYLTNLFAIPAIIVMVMALRDKKNTYYGGVMSYTQGLISGIVLSAFIALLSPLAQWITTYVITPEYFPNVIKRSVELGFYKSIEEAQAYFNYKNYAIQGAIWSLIMGIVTTAIAMIFIRSKKSAENK</sequence>
<dbReference type="EMBL" id="CP041345">
    <property type="protein sequence ID" value="QKG80311.1"/>
    <property type="molecule type" value="Genomic_DNA"/>
</dbReference>
<gene>
    <name evidence="2" type="ORF">FHG85_08570</name>
</gene>
<protein>
    <submittedName>
        <fullName evidence="2">DUF4199 domain-containing protein</fullName>
    </submittedName>
</protein>
<organism evidence="2 3">
    <name type="scientific">Tenuifilum thalassicum</name>
    <dbReference type="NCBI Taxonomy" id="2590900"/>
    <lineage>
        <taxon>Bacteria</taxon>
        <taxon>Pseudomonadati</taxon>
        <taxon>Bacteroidota</taxon>
        <taxon>Bacteroidia</taxon>
        <taxon>Bacteroidales</taxon>
        <taxon>Tenuifilaceae</taxon>
        <taxon>Tenuifilum</taxon>
    </lineage>
</organism>
<keyword evidence="1" id="KW-0472">Membrane</keyword>
<keyword evidence="1" id="KW-1133">Transmembrane helix</keyword>
<reference evidence="2 3" key="1">
    <citation type="submission" date="2019-07" db="EMBL/GenBank/DDBJ databases">
        <title>Thalassofilum flectens gen. nov., sp. nov., a novel moderate thermophilic anaerobe from a shallow sea hot spring in Kunashir Island (Russia), representing a new family in the order Bacteroidales, and proposal of Thalassofilacea fam. nov.</title>
        <authorList>
            <person name="Kochetkova T.V."/>
            <person name="Podosokorskaya O.A."/>
            <person name="Novikov A."/>
            <person name="Elcheninov A.G."/>
            <person name="Toshchakov S.V."/>
            <person name="Kublanov I.V."/>
        </authorList>
    </citation>
    <scope>NUCLEOTIDE SEQUENCE [LARGE SCALE GENOMIC DNA]</scope>
    <source>
        <strain evidence="2 3">38-H</strain>
    </source>
</reference>
<name>A0A7D3XW67_9BACT</name>
<keyword evidence="1" id="KW-0812">Transmembrane</keyword>
<feature type="transmembrane region" description="Helical" evidence="1">
    <location>
        <begin position="137"/>
        <end position="156"/>
    </location>
</feature>
<dbReference type="AlphaFoldDB" id="A0A7D3XW67"/>
<dbReference type="Proteomes" id="UP000500961">
    <property type="component" value="Chromosome"/>
</dbReference>
<proteinExistence type="predicted"/>
<accession>A0A7D3XW67</accession>
<dbReference type="KEGG" id="ttz:FHG85_08570"/>